<sequence>MAVLLKAITSADIGPLSQINVREDQKDFIAPNPITIAQVRFEKGAYDFCIWDGETRVGLIAVIDICENDEPEEIDHPEAVYVWRLLIGAGFQGKGYGTAAIGQIEDWAAKRGRPLVQIQAVAENNAAIRLYEKLDYRRTGKMSDGEIQLEKWL</sequence>
<dbReference type="GO" id="GO:0016747">
    <property type="term" value="F:acyltransferase activity, transferring groups other than amino-acyl groups"/>
    <property type="evidence" value="ECO:0007669"/>
    <property type="project" value="InterPro"/>
</dbReference>
<evidence type="ECO:0000313" key="3">
    <source>
        <dbReference type="Proteomes" id="UP000199167"/>
    </source>
</evidence>
<evidence type="ECO:0000259" key="1">
    <source>
        <dbReference type="PROSITE" id="PS51186"/>
    </source>
</evidence>
<reference evidence="2 3" key="1">
    <citation type="submission" date="2016-10" db="EMBL/GenBank/DDBJ databases">
        <authorList>
            <person name="de Groot N.N."/>
        </authorList>
    </citation>
    <scope>NUCLEOTIDE SEQUENCE [LARGE SCALE GENOMIC DNA]</scope>
    <source>
        <strain evidence="2 3">DSM 17925</strain>
    </source>
</reference>
<dbReference type="Proteomes" id="UP000199167">
    <property type="component" value="Unassembled WGS sequence"/>
</dbReference>
<accession>A0A1I0RNU7</accession>
<dbReference type="CDD" id="cd04301">
    <property type="entry name" value="NAT_SF"/>
    <property type="match status" value="1"/>
</dbReference>
<organism evidence="2 3">
    <name type="scientific">Cognatiyoonia koreensis</name>
    <dbReference type="NCBI Taxonomy" id="364200"/>
    <lineage>
        <taxon>Bacteria</taxon>
        <taxon>Pseudomonadati</taxon>
        <taxon>Pseudomonadota</taxon>
        <taxon>Alphaproteobacteria</taxon>
        <taxon>Rhodobacterales</taxon>
        <taxon>Paracoccaceae</taxon>
        <taxon>Cognatiyoonia</taxon>
    </lineage>
</organism>
<dbReference type="EMBL" id="FOIZ01000002">
    <property type="protein sequence ID" value="SEW42932.1"/>
    <property type="molecule type" value="Genomic_DNA"/>
</dbReference>
<dbReference type="Pfam" id="PF00583">
    <property type="entry name" value="Acetyltransf_1"/>
    <property type="match status" value="1"/>
</dbReference>
<proteinExistence type="predicted"/>
<dbReference type="PROSITE" id="PS51186">
    <property type="entry name" value="GNAT"/>
    <property type="match status" value="1"/>
</dbReference>
<gene>
    <name evidence="2" type="ORF">SAMN04488515_3017</name>
</gene>
<evidence type="ECO:0000313" key="2">
    <source>
        <dbReference type="EMBL" id="SEW42932.1"/>
    </source>
</evidence>
<dbReference type="OrthoDB" id="9127144at2"/>
<keyword evidence="3" id="KW-1185">Reference proteome</keyword>
<dbReference type="RefSeq" id="WP_089996498.1">
    <property type="nucleotide sequence ID" value="NZ_FOIZ01000002.1"/>
</dbReference>
<feature type="domain" description="N-acetyltransferase" evidence="1">
    <location>
        <begin position="3"/>
        <end position="153"/>
    </location>
</feature>
<dbReference type="STRING" id="364200.SAMN04488515_3017"/>
<protein>
    <submittedName>
        <fullName evidence="2">Acetyltransferase (GNAT) family protein</fullName>
    </submittedName>
</protein>
<dbReference type="InterPro" id="IPR000182">
    <property type="entry name" value="GNAT_dom"/>
</dbReference>
<keyword evidence="2" id="KW-0808">Transferase</keyword>
<dbReference type="SUPFAM" id="SSF55729">
    <property type="entry name" value="Acyl-CoA N-acyltransferases (Nat)"/>
    <property type="match status" value="1"/>
</dbReference>
<dbReference type="AlphaFoldDB" id="A0A1I0RNU7"/>
<name>A0A1I0RNU7_9RHOB</name>
<dbReference type="Gene3D" id="3.40.630.30">
    <property type="match status" value="1"/>
</dbReference>
<dbReference type="InterPro" id="IPR016181">
    <property type="entry name" value="Acyl_CoA_acyltransferase"/>
</dbReference>